<evidence type="ECO:0000256" key="6">
    <source>
        <dbReference type="HAMAP-Rule" id="MF_01862"/>
    </source>
</evidence>
<dbReference type="InterPro" id="IPR013675">
    <property type="entry name" value="Mtase_sm_N"/>
</dbReference>
<keyword evidence="1 6" id="KW-0963">Cytoplasm</keyword>
<accession>A0ABS8GAP8</accession>
<reference evidence="9 10" key="1">
    <citation type="submission" date="2021-10" db="EMBL/GenBank/DDBJ databases">
        <title>Draft genome of Aestuariibacter halophilus JC2043.</title>
        <authorList>
            <person name="Emsley S.A."/>
            <person name="Pfannmuller K.M."/>
            <person name="Ushijima B."/>
            <person name="Saw J.H."/>
            <person name="Videau P."/>
        </authorList>
    </citation>
    <scope>NUCLEOTIDE SEQUENCE [LARGE SCALE GENOMIC DNA]</scope>
    <source>
        <strain evidence="9 10">JC2043</strain>
    </source>
</reference>
<dbReference type="RefSeq" id="WP_229161992.1">
    <property type="nucleotide sequence ID" value="NZ_JAJEWP010000005.1"/>
</dbReference>
<dbReference type="GO" id="GO:0052914">
    <property type="term" value="F:16S rRNA (guanine(1207)-N(2))-methyltransferase activity"/>
    <property type="evidence" value="ECO:0007669"/>
    <property type="project" value="UniProtKB-EC"/>
</dbReference>
<dbReference type="InterPro" id="IPR046977">
    <property type="entry name" value="RsmC/RlmG"/>
</dbReference>
<evidence type="ECO:0000259" key="7">
    <source>
        <dbReference type="Pfam" id="PF05175"/>
    </source>
</evidence>
<comment type="catalytic activity">
    <reaction evidence="6">
        <text>guanosine(1207) in 16S rRNA + S-adenosyl-L-methionine = N(2)-methylguanosine(1207) in 16S rRNA + S-adenosyl-L-homocysteine + H(+)</text>
        <dbReference type="Rhea" id="RHEA:42736"/>
        <dbReference type="Rhea" id="RHEA-COMP:10213"/>
        <dbReference type="Rhea" id="RHEA-COMP:10214"/>
        <dbReference type="ChEBI" id="CHEBI:15378"/>
        <dbReference type="ChEBI" id="CHEBI:57856"/>
        <dbReference type="ChEBI" id="CHEBI:59789"/>
        <dbReference type="ChEBI" id="CHEBI:74269"/>
        <dbReference type="ChEBI" id="CHEBI:74481"/>
        <dbReference type="EC" id="2.1.1.172"/>
    </reaction>
</comment>
<dbReference type="Gene3D" id="3.40.50.150">
    <property type="entry name" value="Vaccinia Virus protein VP39"/>
    <property type="match status" value="2"/>
</dbReference>
<proteinExistence type="inferred from homology"/>
<evidence type="ECO:0000313" key="10">
    <source>
        <dbReference type="Proteomes" id="UP001520878"/>
    </source>
</evidence>
<organism evidence="9 10">
    <name type="scientific">Fluctibacter halophilus</name>
    <dbReference type="NCBI Taxonomy" id="226011"/>
    <lineage>
        <taxon>Bacteria</taxon>
        <taxon>Pseudomonadati</taxon>
        <taxon>Pseudomonadota</taxon>
        <taxon>Gammaproteobacteria</taxon>
        <taxon>Alteromonadales</taxon>
        <taxon>Alteromonadaceae</taxon>
        <taxon>Fluctibacter</taxon>
    </lineage>
</organism>
<dbReference type="SUPFAM" id="SSF53335">
    <property type="entry name" value="S-adenosyl-L-methionine-dependent methyltransferases"/>
    <property type="match status" value="1"/>
</dbReference>
<dbReference type="EC" id="2.1.1.172" evidence="6"/>
<sequence>MSAPQTQVLLRNDDAFAKGRWLIANPVDGDLFSILPNDDLWGFHQYYDEYQRCIATHPAERHTFTAAYTTDTPFDGAVMYLPKAKAHARMLLANLASVVKPGGQLWIVGENKGGIKSAAKLLDDHCDVVNKVDSARHCSLFIGVRNDGQSPFELDEHLQRTTHIINDIPVTVCSLPGVFSHGELDPATALLLTETRQVPKGTLLDFACGNGVIACYLGLRQPQATLMLCDVSALALYCAKQSLAANDLEATVIASNGLAQVSGKFNGIFTNPPFHTGIKTDYGITHALIRDVRQHLQPKGSLVMVANRFLPYPDALDKTFGQHQVLAKTNKFTVYRTQA</sequence>
<dbReference type="PANTHER" id="PTHR47816">
    <property type="entry name" value="RIBOSOMAL RNA SMALL SUBUNIT METHYLTRANSFERASE C"/>
    <property type="match status" value="1"/>
</dbReference>
<feature type="domain" description="Methyltransferase small" evidence="7">
    <location>
        <begin position="170"/>
        <end position="336"/>
    </location>
</feature>
<keyword evidence="2 6" id="KW-0698">rRNA processing</keyword>
<keyword evidence="5 6" id="KW-0949">S-adenosyl-L-methionine</keyword>
<dbReference type="Pfam" id="PF08468">
    <property type="entry name" value="MTS_N"/>
    <property type="match status" value="1"/>
</dbReference>
<dbReference type="HAMAP" id="MF_01862">
    <property type="entry name" value="16SrRNA_methyltr_C"/>
    <property type="match status" value="1"/>
</dbReference>
<dbReference type="InterPro" id="IPR007848">
    <property type="entry name" value="Small_mtfrase_dom"/>
</dbReference>
<dbReference type="PROSITE" id="PS00092">
    <property type="entry name" value="N6_MTASE"/>
    <property type="match status" value="1"/>
</dbReference>
<evidence type="ECO:0000256" key="2">
    <source>
        <dbReference type="ARBA" id="ARBA00022552"/>
    </source>
</evidence>
<gene>
    <name evidence="6 9" type="primary">rsmC</name>
    <name evidence="9" type="ORF">LJ739_15535</name>
</gene>
<evidence type="ECO:0000313" key="9">
    <source>
        <dbReference type="EMBL" id="MCC2617665.1"/>
    </source>
</evidence>
<evidence type="ECO:0000256" key="1">
    <source>
        <dbReference type="ARBA" id="ARBA00022490"/>
    </source>
</evidence>
<dbReference type="Proteomes" id="UP001520878">
    <property type="component" value="Unassembled WGS sequence"/>
</dbReference>
<comment type="caution">
    <text evidence="9">The sequence shown here is derived from an EMBL/GenBank/DDBJ whole genome shotgun (WGS) entry which is preliminary data.</text>
</comment>
<keyword evidence="3 6" id="KW-0489">Methyltransferase</keyword>
<keyword evidence="4 6" id="KW-0808">Transferase</keyword>
<protein>
    <recommendedName>
        <fullName evidence="6">Ribosomal RNA small subunit methyltransferase C</fullName>
        <ecNumber evidence="6">2.1.1.172</ecNumber>
    </recommendedName>
    <alternativeName>
        <fullName evidence="6">16S rRNA m2G1207 methyltransferase</fullName>
    </alternativeName>
    <alternativeName>
        <fullName evidence="6">rRNA (guanine-N(2)-)-methyltransferase RsmC</fullName>
    </alternativeName>
</protein>
<dbReference type="EMBL" id="JAJEWP010000005">
    <property type="protein sequence ID" value="MCC2617665.1"/>
    <property type="molecule type" value="Genomic_DNA"/>
</dbReference>
<dbReference type="InterPro" id="IPR023543">
    <property type="entry name" value="rRNA_ssu_MeTfrase_C"/>
</dbReference>
<evidence type="ECO:0000259" key="8">
    <source>
        <dbReference type="Pfam" id="PF08468"/>
    </source>
</evidence>
<feature type="domain" description="Methyltransferase small N-terminal" evidence="8">
    <location>
        <begin position="7"/>
        <end position="159"/>
    </location>
</feature>
<comment type="similarity">
    <text evidence="6">Belongs to the methyltransferase superfamily. RsmC family.</text>
</comment>
<comment type="subcellular location">
    <subcellularLocation>
        <location evidence="6">Cytoplasm</location>
    </subcellularLocation>
</comment>
<dbReference type="Pfam" id="PF05175">
    <property type="entry name" value="MTS"/>
    <property type="match status" value="1"/>
</dbReference>
<evidence type="ECO:0000256" key="3">
    <source>
        <dbReference type="ARBA" id="ARBA00022603"/>
    </source>
</evidence>
<name>A0ABS8GAP8_9ALTE</name>
<evidence type="ECO:0000256" key="4">
    <source>
        <dbReference type="ARBA" id="ARBA00022679"/>
    </source>
</evidence>
<dbReference type="InterPro" id="IPR029063">
    <property type="entry name" value="SAM-dependent_MTases_sf"/>
</dbReference>
<evidence type="ECO:0000256" key="5">
    <source>
        <dbReference type="ARBA" id="ARBA00022691"/>
    </source>
</evidence>
<dbReference type="NCBIfam" id="NF007023">
    <property type="entry name" value="PRK09489.1"/>
    <property type="match status" value="1"/>
</dbReference>
<dbReference type="InterPro" id="IPR002052">
    <property type="entry name" value="DNA_methylase_N6_adenine_CS"/>
</dbReference>
<dbReference type="CDD" id="cd02440">
    <property type="entry name" value="AdoMet_MTases"/>
    <property type="match status" value="1"/>
</dbReference>
<comment type="subunit">
    <text evidence="6">Monomer.</text>
</comment>
<keyword evidence="10" id="KW-1185">Reference proteome</keyword>
<dbReference type="PANTHER" id="PTHR47816:SF4">
    <property type="entry name" value="RIBOSOMAL RNA SMALL SUBUNIT METHYLTRANSFERASE C"/>
    <property type="match status" value="1"/>
</dbReference>
<comment type="function">
    <text evidence="6">Specifically methylates the guanine in position 1207 of 16S rRNA in the 30S particle.</text>
</comment>